<keyword evidence="3" id="KW-1185">Reference proteome</keyword>
<accession>A0A4Q7NBM8</accession>
<dbReference type="EMBL" id="SGXC01000002">
    <property type="protein sequence ID" value="RZS80315.1"/>
    <property type="molecule type" value="Genomic_DNA"/>
</dbReference>
<protein>
    <submittedName>
        <fullName evidence="2">Uncharacterized protein</fullName>
    </submittedName>
</protein>
<gene>
    <name evidence="2" type="ORF">EV675_2914</name>
</gene>
<sequence length="60" mass="6600">MPQHPASPPSPRQADDQPRQQQRSHGDTQNRTKKDGHTDQIGTGGNQTSQRQRGGGARRT</sequence>
<comment type="caution">
    <text evidence="2">The sequence shown here is derived from an EMBL/GenBank/DDBJ whole genome shotgun (WGS) entry which is preliminary data.</text>
</comment>
<dbReference type="RefSeq" id="WP_130358092.1">
    <property type="nucleotide sequence ID" value="NZ_SGXC01000002.1"/>
</dbReference>
<dbReference type="OrthoDB" id="8637719at2"/>
<proteinExistence type="predicted"/>
<reference evidence="2 3" key="1">
    <citation type="submission" date="2019-02" db="EMBL/GenBank/DDBJ databases">
        <title>Genomic Encyclopedia of Type Strains, Phase IV (KMG-IV): sequencing the most valuable type-strain genomes for metagenomic binning, comparative biology and taxonomic classification.</title>
        <authorList>
            <person name="Goeker M."/>
        </authorList>
    </citation>
    <scope>NUCLEOTIDE SEQUENCE [LARGE SCALE GENOMIC DNA]</scope>
    <source>
        <strain evidence="2 3">K24</strain>
    </source>
</reference>
<evidence type="ECO:0000256" key="1">
    <source>
        <dbReference type="SAM" id="MobiDB-lite"/>
    </source>
</evidence>
<feature type="compositionally biased region" description="Pro residues" evidence="1">
    <location>
        <begin position="1"/>
        <end position="11"/>
    </location>
</feature>
<dbReference type="Proteomes" id="UP000292445">
    <property type="component" value="Unassembled WGS sequence"/>
</dbReference>
<evidence type="ECO:0000313" key="2">
    <source>
        <dbReference type="EMBL" id="RZS80315.1"/>
    </source>
</evidence>
<organism evidence="2 3">
    <name type="scientific">Pigmentiphaga kullae</name>
    <dbReference type="NCBI Taxonomy" id="151784"/>
    <lineage>
        <taxon>Bacteria</taxon>
        <taxon>Pseudomonadati</taxon>
        <taxon>Pseudomonadota</taxon>
        <taxon>Betaproteobacteria</taxon>
        <taxon>Burkholderiales</taxon>
        <taxon>Alcaligenaceae</taxon>
        <taxon>Pigmentiphaga</taxon>
    </lineage>
</organism>
<evidence type="ECO:0000313" key="3">
    <source>
        <dbReference type="Proteomes" id="UP000292445"/>
    </source>
</evidence>
<name>A0A4Q7NBM8_9BURK</name>
<feature type="compositionally biased region" description="Basic and acidic residues" evidence="1">
    <location>
        <begin position="13"/>
        <end position="38"/>
    </location>
</feature>
<feature type="region of interest" description="Disordered" evidence="1">
    <location>
        <begin position="1"/>
        <end position="60"/>
    </location>
</feature>
<dbReference type="AlphaFoldDB" id="A0A4Q7NBM8"/>